<dbReference type="Gene3D" id="3.40.50.720">
    <property type="entry name" value="NAD(P)-binding Rossmann-like Domain"/>
    <property type="match status" value="1"/>
</dbReference>
<evidence type="ECO:0000313" key="2">
    <source>
        <dbReference type="Proteomes" id="UP000007015"/>
    </source>
</evidence>
<organism evidence="1 2">
    <name type="scientific">Oryza sativa subsp. indica</name>
    <name type="common">Rice</name>
    <dbReference type="NCBI Taxonomy" id="39946"/>
    <lineage>
        <taxon>Eukaryota</taxon>
        <taxon>Viridiplantae</taxon>
        <taxon>Streptophyta</taxon>
        <taxon>Embryophyta</taxon>
        <taxon>Tracheophyta</taxon>
        <taxon>Spermatophyta</taxon>
        <taxon>Magnoliopsida</taxon>
        <taxon>Liliopsida</taxon>
        <taxon>Poales</taxon>
        <taxon>Poaceae</taxon>
        <taxon>BOP clade</taxon>
        <taxon>Oryzoideae</taxon>
        <taxon>Oryzeae</taxon>
        <taxon>Oryzinae</taxon>
        <taxon>Oryza</taxon>
        <taxon>Oryza sativa</taxon>
    </lineage>
</organism>
<evidence type="ECO:0000313" key="1">
    <source>
        <dbReference type="EMBL" id="EEC69651.1"/>
    </source>
</evidence>
<dbReference type="AlphaFoldDB" id="B8BMY0"/>
<dbReference type="EMBL" id="CM000137">
    <property type="protein sequence ID" value="EEC69651.1"/>
    <property type="molecule type" value="Genomic_DNA"/>
</dbReference>
<dbReference type="SUPFAM" id="SSF51735">
    <property type="entry name" value="NAD(P)-binding Rossmann-fold domains"/>
    <property type="match status" value="1"/>
</dbReference>
<dbReference type="HOGENOM" id="CLU_1734499_0_0_1"/>
<dbReference type="Gramene" id="BGIOSGA035862-TA">
    <property type="protein sequence ID" value="BGIOSGA035862-PA"/>
    <property type="gene ID" value="BGIOSGA035862"/>
</dbReference>
<dbReference type="Proteomes" id="UP000007015">
    <property type="component" value="Chromosome 12"/>
</dbReference>
<dbReference type="STRING" id="39946.B8BMY0"/>
<name>B8BMY0_ORYSI</name>
<proteinExistence type="predicted"/>
<reference evidence="1 2" key="1">
    <citation type="journal article" date="2005" name="PLoS Biol.">
        <title>The genomes of Oryza sativa: a history of duplications.</title>
        <authorList>
            <person name="Yu J."/>
            <person name="Wang J."/>
            <person name="Lin W."/>
            <person name="Li S."/>
            <person name="Li H."/>
            <person name="Zhou J."/>
            <person name="Ni P."/>
            <person name="Dong W."/>
            <person name="Hu S."/>
            <person name="Zeng C."/>
            <person name="Zhang J."/>
            <person name="Zhang Y."/>
            <person name="Li R."/>
            <person name="Xu Z."/>
            <person name="Li S."/>
            <person name="Li X."/>
            <person name="Zheng H."/>
            <person name="Cong L."/>
            <person name="Lin L."/>
            <person name="Yin J."/>
            <person name="Geng J."/>
            <person name="Li G."/>
            <person name="Shi J."/>
            <person name="Liu J."/>
            <person name="Lv H."/>
            <person name="Li J."/>
            <person name="Wang J."/>
            <person name="Deng Y."/>
            <person name="Ran L."/>
            <person name="Shi X."/>
            <person name="Wang X."/>
            <person name="Wu Q."/>
            <person name="Li C."/>
            <person name="Ren X."/>
            <person name="Wang J."/>
            <person name="Wang X."/>
            <person name="Li D."/>
            <person name="Liu D."/>
            <person name="Zhang X."/>
            <person name="Ji Z."/>
            <person name="Zhao W."/>
            <person name="Sun Y."/>
            <person name="Zhang Z."/>
            <person name="Bao J."/>
            <person name="Han Y."/>
            <person name="Dong L."/>
            <person name="Ji J."/>
            <person name="Chen P."/>
            <person name="Wu S."/>
            <person name="Liu J."/>
            <person name="Xiao Y."/>
            <person name="Bu D."/>
            <person name="Tan J."/>
            <person name="Yang L."/>
            <person name="Ye C."/>
            <person name="Zhang J."/>
            <person name="Xu J."/>
            <person name="Zhou Y."/>
            <person name="Yu Y."/>
            <person name="Zhang B."/>
            <person name="Zhuang S."/>
            <person name="Wei H."/>
            <person name="Liu B."/>
            <person name="Lei M."/>
            <person name="Yu H."/>
            <person name="Li Y."/>
            <person name="Xu H."/>
            <person name="Wei S."/>
            <person name="He X."/>
            <person name="Fang L."/>
            <person name="Zhang Z."/>
            <person name="Zhang Y."/>
            <person name="Huang X."/>
            <person name="Su Z."/>
            <person name="Tong W."/>
            <person name="Li J."/>
            <person name="Tong Z."/>
            <person name="Li S."/>
            <person name="Ye J."/>
            <person name="Wang L."/>
            <person name="Fang L."/>
            <person name="Lei T."/>
            <person name="Chen C."/>
            <person name="Chen H."/>
            <person name="Xu Z."/>
            <person name="Li H."/>
            <person name="Huang H."/>
            <person name="Zhang F."/>
            <person name="Xu H."/>
            <person name="Li N."/>
            <person name="Zhao C."/>
            <person name="Li S."/>
            <person name="Dong L."/>
            <person name="Huang Y."/>
            <person name="Li L."/>
            <person name="Xi Y."/>
            <person name="Qi Q."/>
            <person name="Li W."/>
            <person name="Zhang B."/>
            <person name="Hu W."/>
            <person name="Zhang Y."/>
            <person name="Tian X."/>
            <person name="Jiao Y."/>
            <person name="Liang X."/>
            <person name="Jin J."/>
            <person name="Gao L."/>
            <person name="Zheng W."/>
            <person name="Hao B."/>
            <person name="Liu S."/>
            <person name="Wang W."/>
            <person name="Yuan L."/>
            <person name="Cao M."/>
            <person name="McDermott J."/>
            <person name="Samudrala R."/>
            <person name="Wang J."/>
            <person name="Wong G.K."/>
            <person name="Yang H."/>
        </authorList>
    </citation>
    <scope>NUCLEOTIDE SEQUENCE [LARGE SCALE GENOMIC DNA]</scope>
    <source>
        <strain evidence="2">cv. 93-11</strain>
    </source>
</reference>
<keyword evidence="2" id="KW-1185">Reference proteome</keyword>
<sequence length="151" mass="15814">MATARTLAAAARAFSSTATSGGGAGGVSMVQGASRGIGLEFVRQLLKRSDEGRVVATCRAPDSAVEPSEAEAGARAAPRRSMDACLRIEIHVGVGLFTCSNSEIRNLEQILLCHGVHEKAGVCFDNIPSLSKLIRRLGFKIEDLSSSANDI</sequence>
<accession>B8BMY0</accession>
<gene>
    <name evidence="1" type="ORF">OsI_39061</name>
</gene>
<dbReference type="InterPro" id="IPR036291">
    <property type="entry name" value="NAD(P)-bd_dom_sf"/>
</dbReference>
<protein>
    <submittedName>
        <fullName evidence="1">Uncharacterized protein</fullName>
    </submittedName>
</protein>